<comment type="caution">
    <text evidence="2">The sequence shown here is derived from an EMBL/GenBank/DDBJ whole genome shotgun (WGS) entry which is preliminary data.</text>
</comment>
<name>A0A533Q797_9BACT</name>
<dbReference type="Proteomes" id="UP000319783">
    <property type="component" value="Unassembled WGS sequence"/>
</dbReference>
<reference evidence="2 3" key="1">
    <citation type="submission" date="2019-04" db="EMBL/GenBank/DDBJ databases">
        <title>Genome of a novel bacterium Candidatus Jettenia ecosi reconstructed from metagenome of an anammox bioreactor.</title>
        <authorList>
            <person name="Mardanov A.V."/>
            <person name="Beletsky A.V."/>
            <person name="Ravin N.V."/>
            <person name="Botchkova E.A."/>
            <person name="Litti Y.V."/>
            <person name="Nozhevnikova A.N."/>
        </authorList>
    </citation>
    <scope>NUCLEOTIDE SEQUENCE [LARGE SCALE GENOMIC DNA]</scope>
    <source>
        <strain evidence="2">J2</strain>
    </source>
</reference>
<feature type="transmembrane region" description="Helical" evidence="1">
    <location>
        <begin position="279"/>
        <end position="299"/>
    </location>
</feature>
<dbReference type="Gene3D" id="3.30.1490.300">
    <property type="match status" value="1"/>
</dbReference>
<gene>
    <name evidence="2" type="ORF">JETT_3287</name>
</gene>
<dbReference type="EMBL" id="SULG01000100">
    <property type="protein sequence ID" value="TLD40445.1"/>
    <property type="molecule type" value="Genomic_DNA"/>
</dbReference>
<dbReference type="InterPro" id="IPR043129">
    <property type="entry name" value="ATPase_NBD"/>
</dbReference>
<dbReference type="InterPro" id="IPR007813">
    <property type="entry name" value="PilN"/>
</dbReference>
<keyword evidence="1" id="KW-1133">Transmembrane helix</keyword>
<organism evidence="2 3">
    <name type="scientific">Candidatus Jettenia ecosi</name>
    <dbReference type="NCBI Taxonomy" id="2494326"/>
    <lineage>
        <taxon>Bacteria</taxon>
        <taxon>Pseudomonadati</taxon>
        <taxon>Planctomycetota</taxon>
        <taxon>Candidatus Brocadiia</taxon>
        <taxon>Candidatus Brocadiales</taxon>
        <taxon>Candidatus Brocadiaceae</taxon>
        <taxon>Candidatus Jettenia</taxon>
    </lineage>
</organism>
<protein>
    <recommendedName>
        <fullName evidence="4">Type IV pilus biogenesis protein PilN</fullName>
    </recommendedName>
</protein>
<dbReference type="InterPro" id="IPR052534">
    <property type="entry name" value="Extracell_DNA_Util/SecSys_Comp"/>
</dbReference>
<sequence length="428" mass="49509">MNRIPFVNMFFQRAMGLSLRGDDLIITVVHKKLIHYSHETYTIKDFMLRDTQQLESISLPLEKFEGEIIFSWPREYTIVREMNYPHANLKELREALEYQLDSFIPFSNENVYFDIHFDSYSVSQTRQDTKVLVIAVKKMELDTILSKLHILKIHPSRVIISPFAFLPILEEEEKEGLIVLIGKNTESYSYNLYEKDRLILSAMIKTEAELANWLKANPPEEILLTSANNGVFSLDKYKIPYRLLDDYSESYGCALYGLSDYSCNMSLIKTRKKRLNPQIVLMCFIMGFLIFFAFLVPYIQKMNNMATLKTINAQAKSIKKDVLVVEKLQERITMLEESVTKIDEIKGEYVSRIDVILELAKVLPNDAWVKAMNIEKNTFEIEGDAVSSTNLIPILENSPLFFGVGLISPVTKTQSGREKFRIKVNIKM</sequence>
<dbReference type="AlphaFoldDB" id="A0A533Q797"/>
<dbReference type="PANTHER" id="PTHR40278:SF1">
    <property type="entry name" value="DNA UTILIZATION PROTEIN HOFN"/>
    <property type="match status" value="1"/>
</dbReference>
<dbReference type="Gene3D" id="3.30.420.40">
    <property type="match status" value="2"/>
</dbReference>
<accession>A0A533Q797</accession>
<dbReference type="SUPFAM" id="SSF53067">
    <property type="entry name" value="Actin-like ATPase domain"/>
    <property type="match status" value="1"/>
</dbReference>
<evidence type="ECO:0000256" key="1">
    <source>
        <dbReference type="SAM" id="Phobius"/>
    </source>
</evidence>
<evidence type="ECO:0008006" key="4">
    <source>
        <dbReference type="Google" id="ProtNLM"/>
    </source>
</evidence>
<evidence type="ECO:0000313" key="2">
    <source>
        <dbReference type="EMBL" id="TLD40445.1"/>
    </source>
</evidence>
<proteinExistence type="predicted"/>
<keyword evidence="1" id="KW-0472">Membrane</keyword>
<dbReference type="Pfam" id="PF05137">
    <property type="entry name" value="PilN"/>
    <property type="match status" value="1"/>
</dbReference>
<evidence type="ECO:0000313" key="3">
    <source>
        <dbReference type="Proteomes" id="UP000319783"/>
    </source>
</evidence>
<dbReference type="PANTHER" id="PTHR40278">
    <property type="entry name" value="DNA UTILIZATION PROTEIN HOFN"/>
    <property type="match status" value="1"/>
</dbReference>
<keyword evidence="1" id="KW-0812">Transmembrane</keyword>